<keyword evidence="2" id="KW-0812">Transmembrane</keyword>
<evidence type="ECO:0000313" key="3">
    <source>
        <dbReference type="EMBL" id="OGN00449.1"/>
    </source>
</evidence>
<reference evidence="3 4" key="1">
    <citation type="journal article" date="2016" name="Nat. Commun.">
        <title>Thousands of microbial genomes shed light on interconnected biogeochemical processes in an aquifer system.</title>
        <authorList>
            <person name="Anantharaman K."/>
            <person name="Brown C.T."/>
            <person name="Hug L.A."/>
            <person name="Sharon I."/>
            <person name="Castelle C.J."/>
            <person name="Probst A.J."/>
            <person name="Thomas B.C."/>
            <person name="Singh A."/>
            <person name="Wilkins M.J."/>
            <person name="Karaoz U."/>
            <person name="Brodie E.L."/>
            <person name="Williams K.H."/>
            <person name="Hubbard S.S."/>
            <person name="Banfield J.F."/>
        </authorList>
    </citation>
    <scope>NUCLEOTIDE SEQUENCE [LARGE SCALE GENOMIC DNA]</scope>
</reference>
<dbReference type="EMBL" id="MGJD01000021">
    <property type="protein sequence ID" value="OGN00449.1"/>
    <property type="molecule type" value="Genomic_DNA"/>
</dbReference>
<organism evidence="3 4">
    <name type="scientific">Candidatus Yanofskybacteria bacterium RIFCSPHIGHO2_01_FULL_41_53</name>
    <dbReference type="NCBI Taxonomy" id="1802663"/>
    <lineage>
        <taxon>Bacteria</taxon>
        <taxon>Candidatus Yanofskyibacteriota</taxon>
    </lineage>
</organism>
<feature type="transmembrane region" description="Helical" evidence="2">
    <location>
        <begin position="240"/>
        <end position="258"/>
    </location>
</feature>
<protein>
    <recommendedName>
        <fullName evidence="5">Baseplate protein J-like domain-containing protein</fullName>
    </recommendedName>
</protein>
<proteinExistence type="predicted"/>
<feature type="compositionally biased region" description="Acidic residues" evidence="1">
    <location>
        <begin position="113"/>
        <end position="132"/>
    </location>
</feature>
<evidence type="ECO:0000256" key="1">
    <source>
        <dbReference type="SAM" id="MobiDB-lite"/>
    </source>
</evidence>
<sequence length="614" mass="68551">MATKIINVLKDDNFENVLRIFQETPANEVIFVLPKKHEALSNDDHFYILSEAATEQGKNVMVLASNPDINDLALKYNLGVLTSAKINSQSSSQKNKKDNRAKKTVVDEPKEVEPEEASEPDDEGEVSEDDSPSDMMQGRGMTDIIKPPLEKDKKTNVKISKKAERPFEIEVRNEEVNKEESSDSERDNDTIRGAIDEIESVWQKQSNADRLSVNKLGPTFLVKRPKVISFSFLNLSKKTLTLLGISVVVLFVVVLFVTTGSAKIIIKPVAHSLDLSLTINTSDKFSSVNLENRTIPGQLFSIEKRVEQTFPATGERDIIQKARGKIAIYNEYGTAPQVLIATTRFESSGGLIFRTLKTVTVPGTKVINGEIIPGSIEVEIIADKAGEFYNIDAGRFTIPAFKEKGDNDRYQKYYGMSKEPMKGGIVGKAKVVTDQDYLKAKETVHNMVVSDAENALKSQAAELKILSSTSPLVKEVKSTAQVDEAVNDFTISETVELESVAFREADLYDLATRYVETVNNLDVFSEKINLEFKDVEFNKESKILQFKVLAKGSAYSRVNKDKVIGDLMGKNENDIKEYFKGAEGISVARVILSPFWVKKVPTNIERIKFELQYE</sequence>
<keyword evidence="2" id="KW-1133">Transmembrane helix</keyword>
<gene>
    <name evidence="3" type="ORF">A2650_03620</name>
</gene>
<evidence type="ECO:0000313" key="4">
    <source>
        <dbReference type="Proteomes" id="UP000177117"/>
    </source>
</evidence>
<keyword evidence="2" id="KW-0472">Membrane</keyword>
<feature type="region of interest" description="Disordered" evidence="1">
    <location>
        <begin position="87"/>
        <end position="156"/>
    </location>
</feature>
<dbReference type="Proteomes" id="UP000177117">
    <property type="component" value="Unassembled WGS sequence"/>
</dbReference>
<comment type="caution">
    <text evidence="3">The sequence shown here is derived from an EMBL/GenBank/DDBJ whole genome shotgun (WGS) entry which is preliminary data.</text>
</comment>
<accession>A0A1F8EK49</accession>
<evidence type="ECO:0008006" key="5">
    <source>
        <dbReference type="Google" id="ProtNLM"/>
    </source>
</evidence>
<name>A0A1F8EK49_9BACT</name>
<dbReference type="AlphaFoldDB" id="A0A1F8EK49"/>
<evidence type="ECO:0000256" key="2">
    <source>
        <dbReference type="SAM" id="Phobius"/>
    </source>
</evidence>